<protein>
    <submittedName>
        <fullName evidence="1">Uncharacterized protein</fullName>
    </submittedName>
</protein>
<dbReference type="EMBL" id="JDVG02000680">
    <property type="protein sequence ID" value="KFB70577.1"/>
    <property type="molecule type" value="Genomic_DNA"/>
</dbReference>
<dbReference type="AlphaFoldDB" id="A0A080LR15"/>
<evidence type="ECO:0000313" key="2">
    <source>
        <dbReference type="Proteomes" id="UP000020077"/>
    </source>
</evidence>
<dbReference type="Proteomes" id="UP000020077">
    <property type="component" value="Unassembled WGS sequence"/>
</dbReference>
<sequence>MVWKGNGVTDVETAILAYLAAHPDAADNALGVQQWWLPRRFADVSLRDVETALAAMTEQGSLTEIRLPDGSVIFAAGHAQRREDG</sequence>
<proteinExistence type="predicted"/>
<organism evidence="1 2">
    <name type="scientific">Candidatus Accumulibacter phosphatis</name>
    <dbReference type="NCBI Taxonomy" id="327160"/>
    <lineage>
        <taxon>Bacteria</taxon>
        <taxon>Pseudomonadati</taxon>
        <taxon>Pseudomonadota</taxon>
        <taxon>Betaproteobacteria</taxon>
        <taxon>Candidatus Accumulibacter</taxon>
    </lineage>
</organism>
<name>A0A080LR15_9PROT</name>
<comment type="caution">
    <text evidence="1">The sequence shown here is derived from an EMBL/GenBank/DDBJ whole genome shotgun (WGS) entry which is preliminary data.</text>
</comment>
<reference evidence="1 2" key="1">
    <citation type="submission" date="2014-02" db="EMBL/GenBank/DDBJ databases">
        <title>Expanding our view of genomic diversity in Candidatus Accumulibacter clades.</title>
        <authorList>
            <person name="Skennerton C.T."/>
            <person name="Barr J.J."/>
            <person name="Slater F.R."/>
            <person name="Bond P.L."/>
            <person name="Tyson G.W."/>
        </authorList>
    </citation>
    <scope>NUCLEOTIDE SEQUENCE [LARGE SCALE GENOMIC DNA]</scope>
    <source>
        <strain evidence="2">BA-91</strain>
    </source>
</reference>
<accession>A0A080LR15</accession>
<evidence type="ECO:0000313" key="1">
    <source>
        <dbReference type="EMBL" id="KFB70577.1"/>
    </source>
</evidence>
<gene>
    <name evidence="1" type="ORF">AW09_004324</name>
</gene>